<dbReference type="InterPro" id="IPR000182">
    <property type="entry name" value="GNAT_dom"/>
</dbReference>
<dbReference type="InterPro" id="IPR016181">
    <property type="entry name" value="Acyl_CoA_acyltransferase"/>
</dbReference>
<keyword evidence="1 4" id="KW-0808">Transferase</keyword>
<sequence length="161" mass="18101">MGNVIIRDAIAADLPYVAEIYTYESLYAYSTFETEERPLSDWEHKLDSGDPFLVAVDGGQVLGFAYASPFRDRPAYGRTREVSVYLHRAARGERLGSRLYDDLLPRLVDAGFHTALALIALPNKASVKLHERAGFELAGTMREVGDKQDRMIDVGIYQRML</sequence>
<keyword evidence="5" id="KW-1185">Reference proteome</keyword>
<organism evidence="4 5">
    <name type="scientific">Nocardioides marmoriginsengisoli</name>
    <dbReference type="NCBI Taxonomy" id="661483"/>
    <lineage>
        <taxon>Bacteria</taxon>
        <taxon>Bacillati</taxon>
        <taxon>Actinomycetota</taxon>
        <taxon>Actinomycetes</taxon>
        <taxon>Propionibacteriales</taxon>
        <taxon>Nocardioidaceae</taxon>
        <taxon>Nocardioides</taxon>
    </lineage>
</organism>
<dbReference type="AlphaFoldDB" id="A0A3N0CQ62"/>
<dbReference type="Pfam" id="PF00583">
    <property type="entry name" value="Acetyltransf_1"/>
    <property type="match status" value="1"/>
</dbReference>
<dbReference type="EMBL" id="RJSE01000003">
    <property type="protein sequence ID" value="RNL65441.1"/>
    <property type="molecule type" value="Genomic_DNA"/>
</dbReference>
<reference evidence="4 5" key="1">
    <citation type="submission" date="2018-11" db="EMBL/GenBank/DDBJ databases">
        <authorList>
            <person name="Li F."/>
        </authorList>
    </citation>
    <scope>NUCLEOTIDE SEQUENCE [LARGE SCALE GENOMIC DNA]</scope>
    <source>
        <strain evidence="4 5">Gsoil 097</strain>
    </source>
</reference>
<dbReference type="GO" id="GO:0016747">
    <property type="term" value="F:acyltransferase activity, transferring groups other than amino-acyl groups"/>
    <property type="evidence" value="ECO:0007669"/>
    <property type="project" value="InterPro"/>
</dbReference>
<protein>
    <submittedName>
        <fullName evidence="4">N-acetyltransferase</fullName>
    </submittedName>
</protein>
<dbReference type="PANTHER" id="PTHR43072">
    <property type="entry name" value="N-ACETYLTRANSFERASE"/>
    <property type="match status" value="1"/>
</dbReference>
<accession>A0A3N0CQ62</accession>
<evidence type="ECO:0000313" key="5">
    <source>
        <dbReference type="Proteomes" id="UP000267128"/>
    </source>
</evidence>
<proteinExistence type="predicted"/>
<feature type="domain" description="N-acetyltransferase" evidence="3">
    <location>
        <begin position="4"/>
        <end position="159"/>
    </location>
</feature>
<dbReference type="PANTHER" id="PTHR43072:SF23">
    <property type="entry name" value="UPF0039 PROTEIN C11D3.02C"/>
    <property type="match status" value="1"/>
</dbReference>
<evidence type="ECO:0000256" key="1">
    <source>
        <dbReference type="ARBA" id="ARBA00022679"/>
    </source>
</evidence>
<dbReference type="SUPFAM" id="SSF55729">
    <property type="entry name" value="Acyl-CoA N-acyltransferases (Nat)"/>
    <property type="match status" value="1"/>
</dbReference>
<evidence type="ECO:0000256" key="2">
    <source>
        <dbReference type="ARBA" id="ARBA00023315"/>
    </source>
</evidence>
<evidence type="ECO:0000313" key="4">
    <source>
        <dbReference type="EMBL" id="RNL65441.1"/>
    </source>
</evidence>
<keyword evidence="2" id="KW-0012">Acyltransferase</keyword>
<dbReference type="Proteomes" id="UP000267128">
    <property type="component" value="Unassembled WGS sequence"/>
</dbReference>
<dbReference type="RefSeq" id="WP_123226544.1">
    <property type="nucleotide sequence ID" value="NZ_RJSE01000003.1"/>
</dbReference>
<dbReference type="PROSITE" id="PS51186">
    <property type="entry name" value="GNAT"/>
    <property type="match status" value="1"/>
</dbReference>
<gene>
    <name evidence="4" type="ORF">EFK50_05675</name>
</gene>
<comment type="caution">
    <text evidence="4">The sequence shown here is derived from an EMBL/GenBank/DDBJ whole genome shotgun (WGS) entry which is preliminary data.</text>
</comment>
<evidence type="ECO:0000259" key="3">
    <source>
        <dbReference type="PROSITE" id="PS51186"/>
    </source>
</evidence>
<dbReference type="Gene3D" id="3.40.630.30">
    <property type="match status" value="1"/>
</dbReference>
<dbReference type="CDD" id="cd04301">
    <property type="entry name" value="NAT_SF"/>
    <property type="match status" value="1"/>
</dbReference>
<name>A0A3N0CQ62_9ACTN</name>
<dbReference type="OrthoDB" id="3173333at2"/>